<dbReference type="AlphaFoldDB" id="A0A937KFW2"/>
<evidence type="ECO:0000313" key="2">
    <source>
        <dbReference type="Proteomes" id="UP000614216"/>
    </source>
</evidence>
<proteinExistence type="predicted"/>
<comment type="caution">
    <text evidence="1">The sequence shown here is derived from an EMBL/GenBank/DDBJ whole genome shotgun (WGS) entry which is preliminary data.</text>
</comment>
<accession>A0A937KFW2</accession>
<name>A0A937KFW2_9BACT</name>
<keyword evidence="2" id="KW-1185">Reference proteome</keyword>
<dbReference type="Proteomes" id="UP000614216">
    <property type="component" value="Unassembled WGS sequence"/>
</dbReference>
<dbReference type="EMBL" id="JAEUGD010000064">
    <property type="protein sequence ID" value="MBL6448578.1"/>
    <property type="molecule type" value="Genomic_DNA"/>
</dbReference>
<protein>
    <submittedName>
        <fullName evidence="1">Uncharacterized protein</fullName>
    </submittedName>
</protein>
<reference evidence="1" key="1">
    <citation type="submission" date="2021-01" db="EMBL/GenBank/DDBJ databases">
        <title>Fulvivirga kasyanovii gen. nov., sp nov., a novel member of the phylum Bacteroidetes isolated from seawater in a mussel farm.</title>
        <authorList>
            <person name="Zhao L.-H."/>
            <person name="Wang Z.-J."/>
        </authorList>
    </citation>
    <scope>NUCLEOTIDE SEQUENCE</scope>
    <source>
        <strain evidence="1">29W222</strain>
    </source>
</reference>
<organism evidence="1 2">
    <name type="scientific">Fulvivirga marina</name>
    <dbReference type="NCBI Taxonomy" id="2494733"/>
    <lineage>
        <taxon>Bacteria</taxon>
        <taxon>Pseudomonadati</taxon>
        <taxon>Bacteroidota</taxon>
        <taxon>Cytophagia</taxon>
        <taxon>Cytophagales</taxon>
        <taxon>Fulvivirgaceae</taxon>
        <taxon>Fulvivirga</taxon>
    </lineage>
</organism>
<sequence>MYNFYIYHKEIGRIRIEDPVGWDGLGKKIIRDSKLHGVFFEYTPKLQFIKKGKAIIHNFLEKYGIEVELYLIVTFQDPVTRIFSTDYTGRFNMTTLEISELYATCNVENTGFLQKFKNRMDVKVNLQSLISQGGVTLSPYDSETQNILLHSKSIKKVLDVASTNQEYYEDAINVLNAGLNATTFIKVGFDVINQDEIEDTFMNFGPSELDPVENSLYLMKLKEAGSYNVDIKLDFEVEYIDGALDLITHYFQVFFGIKDGLTLIHNETTPKAFFSEEVMNLNEPPNAVGEFRKRKKTYTVNYQHTFNFTAGQEVYLHAFSDVDYEGESGGDWIYRQKITLKDTSYMRIDSATSFPSTISPVVLIHEAWSRVCQSITDQEDSFRSDYYGRTDSEPRQYSVDGEGSLRGQTDGALLRGFPLKDNPMHTSFKEMFEGCNAIDSIGVGIDKEGTKQVIRVEPVSHFYSKERSIILNWVNDIRKKVDATRFYNEIKAGYKKWANEEYNNLDEFLSRRELTLPITQVKNSLDLISPFIAGGYTLEFTRRDRYKDATTKDNENDNETFIIELRRTAGGFEPARNQDFTMLDNILDPNTVYNANLSISRNLIRNGAIIAASLIKSEEGIKMSFGEGNTRVLSQKTGEDLIIESGEITKEQLGKAIWRNEIYLFKHRLSLMQWRTINQHPTKYIEFSPTDRNHKKGYILEAVPDQRTREVSFTLLRANL</sequence>
<dbReference type="RefSeq" id="WP_202858113.1">
    <property type="nucleotide sequence ID" value="NZ_JAEUGD010000064.1"/>
</dbReference>
<gene>
    <name evidence="1" type="ORF">JMN32_19865</name>
</gene>
<evidence type="ECO:0000313" key="1">
    <source>
        <dbReference type="EMBL" id="MBL6448578.1"/>
    </source>
</evidence>